<dbReference type="InterPro" id="IPR010678">
    <property type="entry name" value="UTP25"/>
</dbReference>
<sequence length="591" mass="68582">MDGYDELEDPFDLHFKDDLSPELLSAVSDKKFEVNKQSWPTLRQIVSKTLKICESSNKICKTVDEKSPDFVKLPGPLQNVKSKDLNSYHIKSQIVANVESCNLTYAGESKLTPLQLEIFSIIHEYRDLYFTERSFDNAEQIRFVYCLHAINHALKTRLKITHHNARISDKSEISDEFRDQGLVRPKVLIVVPFKDSALRVIKIIASILLGDEKQNIVHKKRFYDEFGGDHISMSQKQQKPEDFEKTFSGNIDDEFRIGIGVTKKSLKLYSEFYSSDIIVASPLGLRLIIGVEGEAERDYDFLSSIEVLILDQTEIFLMQNWDHVLHLVEHLNLQPRESHGTDFSRVRSWALNGWTKYYRQNLIFTANPVVDISALANKICCNYAGYVRTNNPVAVGTISQVVVSVPQIFYRLIDRSASETAEERFDMFVRRILPQFQDNLMKHVLIYVPSYFDFVRLRNYFKSEAISCALVCEYSKDRKVAEARDQFFHNELNFMLYSERFHFYRRRKIRGICHILFYQLPTFPHFYSELCNLMQTANQNPKTSRNTNSSVSVIYSKFDTPQLAAIVSTNRAARMLSSDQEVHMFMTDDIN</sequence>
<evidence type="ECO:0000256" key="2">
    <source>
        <dbReference type="ARBA" id="ARBA00009223"/>
    </source>
</evidence>
<accession>A0AAN9TM34</accession>
<dbReference type="GO" id="GO:0000462">
    <property type="term" value="P:maturation of SSU-rRNA from tricistronic rRNA transcript (SSU-rRNA, 5.8S rRNA, LSU-rRNA)"/>
    <property type="evidence" value="ECO:0007669"/>
    <property type="project" value="TreeGrafter"/>
</dbReference>
<comment type="subcellular location">
    <subcellularLocation>
        <location evidence="1">Nucleus</location>
        <location evidence="1">Nucleolus</location>
    </subcellularLocation>
</comment>
<keyword evidence="3" id="KW-0539">Nucleus</keyword>
<feature type="domain" description="UTP25 C-terminal" evidence="4">
    <location>
        <begin position="398"/>
        <end position="585"/>
    </location>
</feature>
<proteinExistence type="inferred from homology"/>
<dbReference type="GO" id="GO:0034511">
    <property type="term" value="F:U3 snoRNA binding"/>
    <property type="evidence" value="ECO:0007669"/>
    <property type="project" value="InterPro"/>
</dbReference>
<name>A0AAN9TM34_9HEMI</name>
<feature type="domain" description="UTP25 NTP hydrolase-like" evidence="5">
    <location>
        <begin position="125"/>
        <end position="387"/>
    </location>
</feature>
<comment type="caution">
    <text evidence="6">The sequence shown here is derived from an EMBL/GenBank/DDBJ whole genome shotgun (WGS) entry which is preliminary data.</text>
</comment>
<dbReference type="Pfam" id="PF22916">
    <property type="entry name" value="UTP25_NTPase-like"/>
    <property type="match status" value="1"/>
</dbReference>
<keyword evidence="7" id="KW-1185">Reference proteome</keyword>
<evidence type="ECO:0000259" key="4">
    <source>
        <dbReference type="Pfam" id="PF06862"/>
    </source>
</evidence>
<evidence type="ECO:0000313" key="6">
    <source>
        <dbReference type="EMBL" id="KAK7597838.1"/>
    </source>
</evidence>
<dbReference type="GO" id="GO:0032040">
    <property type="term" value="C:small-subunit processome"/>
    <property type="evidence" value="ECO:0007669"/>
    <property type="project" value="TreeGrafter"/>
</dbReference>
<dbReference type="EMBL" id="JBBCAQ010000017">
    <property type="protein sequence ID" value="KAK7597838.1"/>
    <property type="molecule type" value="Genomic_DNA"/>
</dbReference>
<dbReference type="PANTHER" id="PTHR12933:SF0">
    <property type="entry name" value="U3 SMALL NUCLEOLAR RNA-ASSOCIATED PROTEIN 25 HOMOLOG"/>
    <property type="match status" value="1"/>
</dbReference>
<dbReference type="AlphaFoldDB" id="A0AAN9TM34"/>
<protein>
    <recommendedName>
        <fullName evidence="8">Digestive organ expansion factor-like protein</fullName>
    </recommendedName>
</protein>
<organism evidence="6 7">
    <name type="scientific">Parthenolecanium corni</name>
    <dbReference type="NCBI Taxonomy" id="536013"/>
    <lineage>
        <taxon>Eukaryota</taxon>
        <taxon>Metazoa</taxon>
        <taxon>Ecdysozoa</taxon>
        <taxon>Arthropoda</taxon>
        <taxon>Hexapoda</taxon>
        <taxon>Insecta</taxon>
        <taxon>Pterygota</taxon>
        <taxon>Neoptera</taxon>
        <taxon>Paraneoptera</taxon>
        <taxon>Hemiptera</taxon>
        <taxon>Sternorrhyncha</taxon>
        <taxon>Coccoidea</taxon>
        <taxon>Coccidae</taxon>
        <taxon>Parthenolecanium</taxon>
    </lineage>
</organism>
<dbReference type="GO" id="GO:0019843">
    <property type="term" value="F:rRNA binding"/>
    <property type="evidence" value="ECO:0007669"/>
    <property type="project" value="TreeGrafter"/>
</dbReference>
<dbReference type="InterPro" id="IPR053940">
    <property type="entry name" value="UTP25_NTPase-like"/>
</dbReference>
<evidence type="ECO:0000256" key="3">
    <source>
        <dbReference type="ARBA" id="ARBA00023242"/>
    </source>
</evidence>
<dbReference type="Pfam" id="PF06862">
    <property type="entry name" value="Utp25_C"/>
    <property type="match status" value="1"/>
</dbReference>
<dbReference type="Proteomes" id="UP001367676">
    <property type="component" value="Unassembled WGS sequence"/>
</dbReference>
<evidence type="ECO:0000313" key="7">
    <source>
        <dbReference type="Proteomes" id="UP001367676"/>
    </source>
</evidence>
<dbReference type="PANTHER" id="PTHR12933">
    <property type="entry name" value="ORF PROTEIN-RELATED"/>
    <property type="match status" value="1"/>
</dbReference>
<evidence type="ECO:0008006" key="8">
    <source>
        <dbReference type="Google" id="ProtNLM"/>
    </source>
</evidence>
<evidence type="ECO:0000259" key="5">
    <source>
        <dbReference type="Pfam" id="PF22916"/>
    </source>
</evidence>
<dbReference type="InterPro" id="IPR053939">
    <property type="entry name" value="UTP25_C"/>
</dbReference>
<gene>
    <name evidence="6" type="ORF">V9T40_010063</name>
</gene>
<comment type="similarity">
    <text evidence="2">Belongs to the UTP25 family.</text>
</comment>
<reference evidence="6 7" key="1">
    <citation type="submission" date="2024-03" db="EMBL/GenBank/DDBJ databases">
        <title>Adaptation during the transition from Ophiocordyceps entomopathogen to insect associate is accompanied by gene loss and intensified selection.</title>
        <authorList>
            <person name="Ward C.M."/>
            <person name="Onetto C.A."/>
            <person name="Borneman A.R."/>
        </authorList>
    </citation>
    <scope>NUCLEOTIDE SEQUENCE [LARGE SCALE GENOMIC DNA]</scope>
    <source>
        <strain evidence="6">AWRI1</strain>
        <tissue evidence="6">Single Adult Female</tissue>
    </source>
</reference>
<evidence type="ECO:0000256" key="1">
    <source>
        <dbReference type="ARBA" id="ARBA00004604"/>
    </source>
</evidence>